<dbReference type="InterPro" id="IPR020599">
    <property type="entry name" value="Transl_elong_fac_P/YeiP"/>
</dbReference>
<evidence type="ECO:0000256" key="4">
    <source>
        <dbReference type="ARBA" id="ARBA00022490"/>
    </source>
</evidence>
<dbReference type="FunFam" id="2.30.30.30:FF:000003">
    <property type="entry name" value="Elongation factor P"/>
    <property type="match status" value="1"/>
</dbReference>
<keyword evidence="6 7" id="KW-0648">Protein biosynthesis</keyword>
<evidence type="ECO:0000259" key="10">
    <source>
        <dbReference type="SMART" id="SM00841"/>
    </source>
</evidence>
<dbReference type="FunFam" id="2.40.50.140:FF:000009">
    <property type="entry name" value="Elongation factor P"/>
    <property type="match status" value="1"/>
</dbReference>
<evidence type="ECO:0000259" key="11">
    <source>
        <dbReference type="SMART" id="SM01185"/>
    </source>
</evidence>
<comment type="pathway">
    <text evidence="2 7">Protein biosynthesis; polypeptide chain elongation.</text>
</comment>
<dbReference type="GO" id="GO:0003746">
    <property type="term" value="F:translation elongation factor activity"/>
    <property type="evidence" value="ECO:0007669"/>
    <property type="project" value="UniProtKB-UniRule"/>
</dbReference>
<dbReference type="InterPro" id="IPR014722">
    <property type="entry name" value="Rib_uL2_dom2"/>
</dbReference>
<dbReference type="InterPro" id="IPR015365">
    <property type="entry name" value="Elong-fact-P_C"/>
</dbReference>
<dbReference type="Gene3D" id="2.30.30.30">
    <property type="match status" value="1"/>
</dbReference>
<keyword evidence="4 7" id="KW-0963">Cytoplasm</keyword>
<evidence type="ECO:0000256" key="2">
    <source>
        <dbReference type="ARBA" id="ARBA00004815"/>
    </source>
</evidence>
<organism evidence="12 13">
    <name type="scientific">Candidatus Sneabacter namystus</name>
    <dbReference type="NCBI Taxonomy" id="2601646"/>
    <lineage>
        <taxon>Bacteria</taxon>
        <taxon>Pseudomonadati</taxon>
        <taxon>Pseudomonadota</taxon>
        <taxon>Alphaproteobacteria</taxon>
        <taxon>Rickettsiales</taxon>
        <taxon>Rickettsiaceae</taxon>
        <taxon>Rickettsieae</taxon>
        <taxon>Candidatus Sneabacter</taxon>
    </lineage>
</organism>
<dbReference type="NCBIfam" id="TIGR00038">
    <property type="entry name" value="efp"/>
    <property type="match status" value="1"/>
</dbReference>
<comment type="subcellular location">
    <subcellularLocation>
        <location evidence="1 7">Cytoplasm</location>
    </subcellularLocation>
</comment>
<feature type="domain" description="Translation elongation factor P/YeiP central" evidence="11">
    <location>
        <begin position="97"/>
        <end position="151"/>
    </location>
</feature>
<dbReference type="SMART" id="SM01185">
    <property type="entry name" value="EFP"/>
    <property type="match status" value="1"/>
</dbReference>
<dbReference type="GO" id="GO:0043043">
    <property type="term" value="P:peptide biosynthetic process"/>
    <property type="evidence" value="ECO:0007669"/>
    <property type="project" value="InterPro"/>
</dbReference>
<gene>
    <name evidence="7 12" type="primary">efp</name>
    <name evidence="12" type="ORF">FZC37_00775</name>
</gene>
<evidence type="ECO:0000256" key="1">
    <source>
        <dbReference type="ARBA" id="ARBA00004496"/>
    </source>
</evidence>
<sequence>MQIPIDKTIFYLKRFSVKYNKLQLRPYFMKVNANDIRAGNVLVMDNCLFSVTKQPEHIKPGKGPAYVQVEMKNLTSNTKVQKRFRSADVVEKAHIEEKKCQFLYQNENSFFFMDLESFEQFELNEDKIGTEKKFLLDGIKVAILFYMDNPILIVLPNEIVATIQDTPPSIKGATAKASYKKAIISESLTVSVPPYLNNGDDILIKTSDGSFVEKVK</sequence>
<evidence type="ECO:0000313" key="12">
    <source>
        <dbReference type="EMBL" id="QEK39473.1"/>
    </source>
</evidence>
<dbReference type="InterPro" id="IPR001059">
    <property type="entry name" value="Transl_elong_P/YeiP_cen"/>
</dbReference>
<dbReference type="Pfam" id="PF01132">
    <property type="entry name" value="EFP"/>
    <property type="match status" value="1"/>
</dbReference>
<name>A0A5C0UIY7_9RICK</name>
<keyword evidence="5 7" id="KW-0251">Elongation factor</keyword>
<dbReference type="SMART" id="SM00841">
    <property type="entry name" value="Elong-fact-P_C"/>
    <property type="match status" value="1"/>
</dbReference>
<dbReference type="AlphaFoldDB" id="A0A5C0UIY7"/>
<dbReference type="SUPFAM" id="SSF50104">
    <property type="entry name" value="Translation proteins SH3-like domain"/>
    <property type="match status" value="1"/>
</dbReference>
<dbReference type="EMBL" id="CP043312">
    <property type="protein sequence ID" value="QEK39473.1"/>
    <property type="molecule type" value="Genomic_DNA"/>
</dbReference>
<dbReference type="InterPro" id="IPR012340">
    <property type="entry name" value="NA-bd_OB-fold"/>
</dbReference>
<dbReference type="NCBIfam" id="NF001810">
    <property type="entry name" value="PRK00529.1"/>
    <property type="match status" value="1"/>
</dbReference>
<dbReference type="Pfam" id="PF08207">
    <property type="entry name" value="EFP_N"/>
    <property type="match status" value="1"/>
</dbReference>
<dbReference type="PANTHER" id="PTHR30053:SF14">
    <property type="entry name" value="TRANSLATION ELONGATION FACTOR KOW-LIKE DOMAIN-CONTAINING PROTEIN"/>
    <property type="match status" value="1"/>
</dbReference>
<dbReference type="OrthoDB" id="9801844at2"/>
<evidence type="ECO:0000256" key="7">
    <source>
        <dbReference type="HAMAP-Rule" id="MF_00141"/>
    </source>
</evidence>
<evidence type="ECO:0000256" key="6">
    <source>
        <dbReference type="ARBA" id="ARBA00022917"/>
    </source>
</evidence>
<evidence type="ECO:0000256" key="9">
    <source>
        <dbReference type="RuleBase" id="RU004389"/>
    </source>
</evidence>
<evidence type="ECO:0000256" key="5">
    <source>
        <dbReference type="ARBA" id="ARBA00022768"/>
    </source>
</evidence>
<reference evidence="12 13" key="1">
    <citation type="submission" date="2019-08" db="EMBL/GenBank/DDBJ databases">
        <title>Highly reduced genomes of protist endosymbionts show evolutionary convergence.</title>
        <authorList>
            <person name="George E."/>
            <person name="Husnik F."/>
            <person name="Tashyreva D."/>
            <person name="Prokopchuk G."/>
            <person name="Horak A."/>
            <person name="Kwong W.K."/>
            <person name="Lukes J."/>
            <person name="Keeling P.J."/>
        </authorList>
    </citation>
    <scope>NUCLEOTIDE SEQUENCE [LARGE SCALE GENOMIC DNA]</scope>
    <source>
        <strain evidence="12">1621</strain>
    </source>
</reference>
<accession>A0A5C0UIY7</accession>
<dbReference type="UniPathway" id="UPA00345"/>
<dbReference type="KEGG" id="snay:FZC37_00775"/>
<dbReference type="FunFam" id="2.40.50.140:FF:000004">
    <property type="entry name" value="Elongation factor P"/>
    <property type="match status" value="1"/>
</dbReference>
<dbReference type="InterPro" id="IPR011768">
    <property type="entry name" value="Transl_elongation_fac_P"/>
</dbReference>
<dbReference type="Proteomes" id="UP000323844">
    <property type="component" value="Chromosome"/>
</dbReference>
<dbReference type="SUPFAM" id="SSF50249">
    <property type="entry name" value="Nucleic acid-binding proteins"/>
    <property type="match status" value="2"/>
</dbReference>
<dbReference type="PIRSF" id="PIRSF005901">
    <property type="entry name" value="EF-P"/>
    <property type="match status" value="1"/>
</dbReference>
<dbReference type="CDD" id="cd04470">
    <property type="entry name" value="S1_EF-P_repeat_1"/>
    <property type="match status" value="1"/>
</dbReference>
<dbReference type="HAMAP" id="MF_00141">
    <property type="entry name" value="EF_P"/>
    <property type="match status" value="1"/>
</dbReference>
<dbReference type="GO" id="GO:0005829">
    <property type="term" value="C:cytosol"/>
    <property type="evidence" value="ECO:0007669"/>
    <property type="project" value="UniProtKB-ARBA"/>
</dbReference>
<dbReference type="InterPro" id="IPR008991">
    <property type="entry name" value="Translation_prot_SH3-like_sf"/>
</dbReference>
<evidence type="ECO:0000313" key="13">
    <source>
        <dbReference type="Proteomes" id="UP000323844"/>
    </source>
</evidence>
<proteinExistence type="inferred from homology"/>
<evidence type="ECO:0000256" key="3">
    <source>
        <dbReference type="ARBA" id="ARBA00009479"/>
    </source>
</evidence>
<evidence type="ECO:0000256" key="8">
    <source>
        <dbReference type="NCBIfam" id="TIGR00038"/>
    </source>
</evidence>
<dbReference type="PANTHER" id="PTHR30053">
    <property type="entry name" value="ELONGATION FACTOR P"/>
    <property type="match status" value="1"/>
</dbReference>
<dbReference type="Gene3D" id="2.40.50.140">
    <property type="entry name" value="Nucleic acid-binding proteins"/>
    <property type="match status" value="2"/>
</dbReference>
<dbReference type="InterPro" id="IPR013185">
    <property type="entry name" value="Transl_elong_KOW-like"/>
</dbReference>
<feature type="domain" description="Elongation factor P C-terminal" evidence="10">
    <location>
        <begin position="159"/>
        <end position="214"/>
    </location>
</feature>
<protein>
    <recommendedName>
        <fullName evidence="7 8">Elongation factor P</fullName>
        <shortName evidence="7">EF-P</shortName>
    </recommendedName>
</protein>
<comment type="similarity">
    <text evidence="3 7 9">Belongs to the elongation factor P family.</text>
</comment>
<dbReference type="Pfam" id="PF09285">
    <property type="entry name" value="Elong-fact-P_C"/>
    <property type="match status" value="1"/>
</dbReference>
<keyword evidence="13" id="KW-1185">Reference proteome</keyword>
<comment type="function">
    <text evidence="7">Involved in peptide bond synthesis. Stimulates efficient translation and peptide-bond synthesis on native or reconstituted 70S ribosomes in vitro. Probably functions indirectly by altering the affinity of the ribosome for aminoacyl-tRNA, thus increasing their reactivity as acceptors for peptidyl transferase.</text>
</comment>